<dbReference type="SMART" id="SM00878">
    <property type="entry name" value="Biotin_carb_C"/>
    <property type="match status" value="1"/>
</dbReference>
<dbReference type="Gene3D" id="2.40.50.100">
    <property type="match status" value="1"/>
</dbReference>
<dbReference type="CDD" id="cd07937">
    <property type="entry name" value="DRE_TIM_PC_TC_5S"/>
    <property type="match status" value="1"/>
</dbReference>
<keyword evidence="6 8" id="KW-0067">ATP-binding</keyword>
<evidence type="ECO:0000256" key="2">
    <source>
        <dbReference type="ARBA" id="ARBA00013057"/>
    </source>
</evidence>
<dbReference type="Gene3D" id="3.10.600.10">
    <property type="entry name" value="pyruvate carboxylase f1077a mutant domain"/>
    <property type="match status" value="1"/>
</dbReference>
<accession>A0A0D4C2A8</accession>
<dbReference type="PROSITE" id="PS50979">
    <property type="entry name" value="BC"/>
    <property type="match status" value="1"/>
</dbReference>
<feature type="domain" description="Pyruvate carboxyltransferase" evidence="16">
    <location>
        <begin position="528"/>
        <end position="797"/>
    </location>
</feature>
<dbReference type="Pfam" id="PF02436">
    <property type="entry name" value="PYC_OADA"/>
    <property type="match status" value="1"/>
</dbReference>
<evidence type="ECO:0000256" key="10">
    <source>
        <dbReference type="PIRSR" id="PIRSR001594-2"/>
    </source>
</evidence>
<dbReference type="PANTHER" id="PTHR43778:SF2">
    <property type="entry name" value="PYRUVATE CARBOXYLASE, MITOCHONDRIAL"/>
    <property type="match status" value="1"/>
</dbReference>
<keyword evidence="3 8" id="KW-0436">Ligase</keyword>
<dbReference type="AlphaFoldDB" id="A0A0D4C2A8"/>
<feature type="modified residue" description="N6-carboxylysine" evidence="12">
    <location>
        <position position="707"/>
    </location>
</feature>
<evidence type="ECO:0000256" key="3">
    <source>
        <dbReference type="ARBA" id="ARBA00022598"/>
    </source>
</evidence>
<dbReference type="PROSITE" id="PS50968">
    <property type="entry name" value="BIOTINYL_LIPOYL"/>
    <property type="match status" value="1"/>
</dbReference>
<protein>
    <recommendedName>
        <fullName evidence="2 8">Pyruvate carboxylase</fullName>
        <ecNumber evidence="2 8">6.4.1.1</ecNumber>
    </recommendedName>
</protein>
<dbReference type="InterPro" id="IPR016185">
    <property type="entry name" value="PreATP-grasp_dom_sf"/>
</dbReference>
<evidence type="ECO:0000256" key="6">
    <source>
        <dbReference type="ARBA" id="ARBA00022840"/>
    </source>
</evidence>
<dbReference type="Gene3D" id="3.20.20.70">
    <property type="entry name" value="Aldolase class I"/>
    <property type="match status" value="1"/>
</dbReference>
<evidence type="ECO:0000256" key="7">
    <source>
        <dbReference type="ARBA" id="ARBA00023267"/>
    </source>
</evidence>
<dbReference type="PATRIC" id="fig|1618207.4.peg.562"/>
<reference evidence="17 18" key="1">
    <citation type="journal article" date="2015" name="Genome Announc.">
        <title>Complete Genome Sequencing of Protease-Producing Novel Arthrobacter sp. Strain IHBB 11108 Using PacBio Single-Molecule Real-Time Sequencing Technology.</title>
        <authorList>
            <person name="Kiran S."/>
            <person name="Swarnkar M.K."/>
            <person name="Pal M."/>
            <person name="Thakur R."/>
            <person name="Tewari R."/>
            <person name="Singh A.K."/>
            <person name="Gulati A."/>
        </authorList>
    </citation>
    <scope>NUCLEOTIDE SEQUENCE [LARGE SCALE GENOMIC DNA]</scope>
    <source>
        <strain evidence="17 18">IHBB 11108</strain>
    </source>
</reference>
<dbReference type="InterPro" id="IPR000089">
    <property type="entry name" value="Biotin_lipoyl"/>
</dbReference>
<comment type="function">
    <text evidence="8">Catalyzes a 2-step reaction, involving the ATP-dependent carboxylation of the covalently attached biotin in the first step and the transfer of the carboxyl group to pyruvate in the second.</text>
</comment>
<evidence type="ECO:0000259" key="16">
    <source>
        <dbReference type="PROSITE" id="PS50991"/>
    </source>
</evidence>
<dbReference type="NCBIfam" id="NF006761">
    <property type="entry name" value="PRK09282.1"/>
    <property type="match status" value="1"/>
</dbReference>
<evidence type="ECO:0000313" key="17">
    <source>
        <dbReference type="EMBL" id="AJT42827.1"/>
    </source>
</evidence>
<dbReference type="PROSITE" id="PS50991">
    <property type="entry name" value="PYR_CT"/>
    <property type="match status" value="1"/>
</dbReference>
<dbReference type="PANTHER" id="PTHR43778">
    <property type="entry name" value="PYRUVATE CARBOXYLASE"/>
    <property type="match status" value="1"/>
</dbReference>
<evidence type="ECO:0000259" key="13">
    <source>
        <dbReference type="PROSITE" id="PS50968"/>
    </source>
</evidence>
<feature type="binding site" evidence="11">
    <location>
        <position position="736"/>
    </location>
    <ligand>
        <name>Mn(2+)</name>
        <dbReference type="ChEBI" id="CHEBI:29035"/>
    </ligand>
</feature>
<feature type="binding site" description="via carbamate group" evidence="11">
    <location>
        <position position="707"/>
    </location>
    <ligand>
        <name>Mn(2+)</name>
        <dbReference type="ChEBI" id="CHEBI:29035"/>
    </ligand>
</feature>
<dbReference type="NCBIfam" id="NF009554">
    <property type="entry name" value="PRK12999.1"/>
    <property type="match status" value="1"/>
</dbReference>
<evidence type="ECO:0000256" key="11">
    <source>
        <dbReference type="PIRSR" id="PIRSR001594-3"/>
    </source>
</evidence>
<feature type="binding site" evidence="11">
    <location>
        <position position="738"/>
    </location>
    <ligand>
        <name>Mn(2+)</name>
        <dbReference type="ChEBI" id="CHEBI:29035"/>
    </ligand>
</feature>
<evidence type="ECO:0000259" key="15">
    <source>
        <dbReference type="PROSITE" id="PS50979"/>
    </source>
</evidence>
<dbReference type="InterPro" id="IPR013785">
    <property type="entry name" value="Aldolase_TIM"/>
</dbReference>
<feature type="modified residue" description="N6-biotinyllysine" evidence="12">
    <location>
        <position position="1097"/>
    </location>
</feature>
<dbReference type="PROSITE" id="PS50975">
    <property type="entry name" value="ATP_GRASP"/>
    <property type="match status" value="1"/>
</dbReference>
<dbReference type="EC" id="6.4.1.1" evidence="2 8"/>
<keyword evidence="5 8" id="KW-0547">Nucleotide-binding</keyword>
<feature type="binding site" evidence="10">
    <location>
        <position position="609"/>
    </location>
    <ligand>
        <name>substrate</name>
    </ligand>
</feature>
<dbReference type="GO" id="GO:0005737">
    <property type="term" value="C:cytoplasm"/>
    <property type="evidence" value="ECO:0007669"/>
    <property type="project" value="TreeGrafter"/>
</dbReference>
<dbReference type="InterPro" id="IPR003379">
    <property type="entry name" value="Carboxylase_cons_dom"/>
</dbReference>
<evidence type="ECO:0000256" key="4">
    <source>
        <dbReference type="ARBA" id="ARBA00022723"/>
    </source>
</evidence>
<keyword evidence="18" id="KW-1185">Reference proteome</keyword>
<dbReference type="FunFam" id="3.30.1490.20:FF:000003">
    <property type="entry name" value="acetyl-CoA carboxylase isoform X1"/>
    <property type="match status" value="1"/>
</dbReference>
<dbReference type="SUPFAM" id="SSF51230">
    <property type="entry name" value="Single hybrid motif"/>
    <property type="match status" value="1"/>
</dbReference>
<dbReference type="InterPro" id="IPR005481">
    <property type="entry name" value="BC-like_N"/>
</dbReference>
<dbReference type="CDD" id="cd06850">
    <property type="entry name" value="biotinyl_domain"/>
    <property type="match status" value="1"/>
</dbReference>
<evidence type="ECO:0000256" key="8">
    <source>
        <dbReference type="PIRNR" id="PIRNR001594"/>
    </source>
</evidence>
<dbReference type="GO" id="GO:0004736">
    <property type="term" value="F:pyruvate carboxylase activity"/>
    <property type="evidence" value="ECO:0007669"/>
    <property type="project" value="UniProtKB-EC"/>
</dbReference>
<dbReference type="Pfam" id="PF00682">
    <property type="entry name" value="HMGL-like"/>
    <property type="match status" value="1"/>
</dbReference>
<dbReference type="InterPro" id="IPR000891">
    <property type="entry name" value="PYR_CT"/>
</dbReference>
<feature type="domain" description="Lipoyl-binding" evidence="13">
    <location>
        <begin position="1057"/>
        <end position="1131"/>
    </location>
</feature>
<evidence type="ECO:0000313" key="18">
    <source>
        <dbReference type="Proteomes" id="UP000061839"/>
    </source>
</evidence>
<dbReference type="SUPFAM" id="SSF89000">
    <property type="entry name" value="post-HMGL domain-like"/>
    <property type="match status" value="1"/>
</dbReference>
<gene>
    <name evidence="17" type="ORF">UM93_02745</name>
</gene>
<dbReference type="NCBIfam" id="TIGR01235">
    <property type="entry name" value="pyruv_carbox"/>
    <property type="match status" value="1"/>
</dbReference>
<dbReference type="InterPro" id="IPR011761">
    <property type="entry name" value="ATP-grasp"/>
</dbReference>
<dbReference type="STRING" id="1618207.UM93_02745"/>
<dbReference type="RefSeq" id="WP_045076761.1">
    <property type="nucleotide sequence ID" value="NZ_CP011005.1"/>
</dbReference>
<keyword evidence="17" id="KW-0670">Pyruvate</keyword>
<dbReference type="InterPro" id="IPR005482">
    <property type="entry name" value="Biotin_COase_C"/>
</dbReference>
<dbReference type="InterPro" id="IPR011764">
    <property type="entry name" value="Biotin_carboxylation_dom"/>
</dbReference>
<evidence type="ECO:0000256" key="5">
    <source>
        <dbReference type="ARBA" id="ARBA00022741"/>
    </source>
</evidence>
<organism evidence="17 18">
    <name type="scientific">Psychromicrobium lacuslunae</name>
    <dbReference type="NCBI Taxonomy" id="1618207"/>
    <lineage>
        <taxon>Bacteria</taxon>
        <taxon>Bacillati</taxon>
        <taxon>Actinomycetota</taxon>
        <taxon>Actinomycetes</taxon>
        <taxon>Micrococcales</taxon>
        <taxon>Micrococcaceae</taxon>
        <taxon>Psychromicrobium</taxon>
    </lineage>
</organism>
<dbReference type="HOGENOM" id="CLU_000395_0_0_11"/>
<feature type="active site" evidence="9">
    <location>
        <position position="296"/>
    </location>
</feature>
<dbReference type="FunFam" id="3.20.20.70:FF:000120">
    <property type="entry name" value="Pyruvate carboxylase"/>
    <property type="match status" value="1"/>
</dbReference>
<dbReference type="Pfam" id="PF00364">
    <property type="entry name" value="Biotin_lipoyl"/>
    <property type="match status" value="1"/>
</dbReference>
<feature type="domain" description="ATP-grasp" evidence="14">
    <location>
        <begin position="121"/>
        <end position="321"/>
    </location>
</feature>
<feature type="binding site" evidence="10">
    <location>
        <position position="871"/>
    </location>
    <ligand>
        <name>substrate</name>
    </ligand>
</feature>
<dbReference type="Proteomes" id="UP000061839">
    <property type="component" value="Chromosome"/>
</dbReference>
<dbReference type="SUPFAM" id="SSF56059">
    <property type="entry name" value="Glutathione synthetase ATP-binding domain-like"/>
    <property type="match status" value="1"/>
</dbReference>
<dbReference type="SUPFAM" id="SSF51246">
    <property type="entry name" value="Rudiment single hybrid motif"/>
    <property type="match status" value="1"/>
</dbReference>
<dbReference type="GO" id="GO:0005524">
    <property type="term" value="F:ATP binding"/>
    <property type="evidence" value="ECO:0007669"/>
    <property type="project" value="UniProtKB-UniRule"/>
</dbReference>
<dbReference type="Pfam" id="PF00289">
    <property type="entry name" value="Biotin_carb_N"/>
    <property type="match status" value="1"/>
</dbReference>
<dbReference type="Pfam" id="PF02785">
    <property type="entry name" value="Biotin_carb_C"/>
    <property type="match status" value="1"/>
</dbReference>
<dbReference type="InterPro" id="IPR011054">
    <property type="entry name" value="Rudment_hybrid_motif"/>
</dbReference>
<feature type="binding site" evidence="10">
    <location>
        <position position="200"/>
    </location>
    <ligand>
        <name>ATP</name>
        <dbReference type="ChEBI" id="CHEBI:30616"/>
    </ligand>
</feature>
<dbReference type="GO" id="GO:0046872">
    <property type="term" value="F:metal ion binding"/>
    <property type="evidence" value="ECO:0007669"/>
    <property type="project" value="UniProtKB-KW"/>
</dbReference>
<dbReference type="GO" id="GO:0006094">
    <property type="term" value="P:gluconeogenesis"/>
    <property type="evidence" value="ECO:0007669"/>
    <property type="project" value="InterPro"/>
</dbReference>
<name>A0A0D4C2A8_9MICC</name>
<dbReference type="SUPFAM" id="SSF51569">
    <property type="entry name" value="Aldolase"/>
    <property type="match status" value="1"/>
</dbReference>
<dbReference type="KEGG" id="ari:UM93_02745"/>
<dbReference type="PROSITE" id="PS00867">
    <property type="entry name" value="CPSASE_2"/>
    <property type="match status" value="1"/>
</dbReference>
<proteinExistence type="predicted"/>
<feature type="binding site" evidence="10">
    <location>
        <position position="117"/>
    </location>
    <ligand>
        <name>ATP</name>
        <dbReference type="ChEBI" id="CHEBI:30616"/>
    </ligand>
</feature>
<dbReference type="Pfam" id="PF02786">
    <property type="entry name" value="CPSase_L_D2"/>
    <property type="match status" value="1"/>
</dbReference>
<dbReference type="PIRSF" id="PIRSF001594">
    <property type="entry name" value="Pyruv_carbox"/>
    <property type="match status" value="1"/>
</dbReference>
<feature type="domain" description="Biotin carboxylation" evidence="15">
    <location>
        <begin position="1"/>
        <end position="454"/>
    </location>
</feature>
<dbReference type="InterPro" id="IPR011053">
    <property type="entry name" value="Single_hybrid_motif"/>
</dbReference>
<dbReference type="InterPro" id="IPR055268">
    <property type="entry name" value="PCB-like"/>
</dbReference>
<evidence type="ECO:0000256" key="1">
    <source>
        <dbReference type="ARBA" id="ARBA00001953"/>
    </source>
</evidence>
<comment type="cofactor">
    <cofactor evidence="1 8">
        <name>biotin</name>
        <dbReference type="ChEBI" id="CHEBI:57586"/>
    </cofactor>
</comment>
<evidence type="ECO:0000256" key="9">
    <source>
        <dbReference type="PIRSR" id="PIRSR001594-1"/>
    </source>
</evidence>
<keyword evidence="7 8" id="KW-0092">Biotin</keyword>
<evidence type="ECO:0000256" key="12">
    <source>
        <dbReference type="PIRSR" id="PIRSR001594-4"/>
    </source>
</evidence>
<sequence>MFSKILVANRGEIAIRAFRASYELGANTVAVFPQEDRNSIHRQKADEAYLIGEEGHPVRAYLDVAEIVRVAKEAGADAIYPGYGFLSENPDLARAAQAAGITFVGPPAEVLELAGNKVSALKAAKAAGVPTLKSSEPSKDLDELLAAADEIGFPIFAKAVAGGGGRGMRRVETREDLPEALKAAMREADAAFGDPTMFLEQAVLRPRHIEVQILADAQGNVMHLFERDCSLQRRHQKVIEIAPAPELDDSIRQALYRDAVAFAKALGYVNAGTVEFLVDTAGERAGQHVFIEMNPRIQVEHTVTEEITDVDLVQAQMRIAAGATLADLGLSQETVAIKGAALQCRITTEDPANGFRPDVGKITGYRSAGGAGVRLDGGTVYSGAEISPHFDSMLVKLTCRGRDYPTAVARARRALAEFRIRGVSTNIPFLQSVLDDPDFVAGNVATSFIEERPELLKTHVSADRGTKLLSWLADVTVNKPHGELKVHADPALKLPALPEGELPAGSRQRLQELGPEGFAKALREQQAVAVTDTTFRDAHQSLLATRVRTKDLLAAGPAVSALTPELLSVEAWGGATYDVALRFLGEDPWERLSALRQALPNVCLQMLLRGRNTVGYTPYPEDVTEAFVQEAAASGIDIFRIFDALNDVNQMAPAIKAVRATGTAVAEVALCYTSDMLDPEEKLYTLDYYLELADRIVEAGAHILAIKDMAGLLRPAAAAKLVGALRERFELPVHLHTHDTAGGQLATLLAAVDAGVDAVDVASAALAGTTSQPSASALVAALAHTPRDTGISLAGVSALEPYWEAIRRVYAPFESGLPGPTGRVYQHEIPGGQLSNLRQQAIALGLGERFEAIEDMYTAADRILGHLVKVTPSSKVVGDLALHLVGLGADPADFEQNPQNYDIPDSVIGFLSGELGDPPGGWPEPFRSKALQGRAVKPRKVELNEQDRAGLAGDSASRRGTLNRLLFAGPTQEFQTVRDTFGDVSVLDTRDYLFGLQRGQEHVIELGKGVRLIASLEAISDPDEKGMRLVMCTLNGQSRPVSVRDKSIESKVKSAEKADPQVPGQVAAPFAGAVTLVAAVGDTVAAGDTVATIEAMKMEASITTPVAGRVSRAAISQVEQVNGGDLLLVVES</sequence>
<dbReference type="SUPFAM" id="SSF52440">
    <property type="entry name" value="PreATP-grasp domain"/>
    <property type="match status" value="1"/>
</dbReference>
<dbReference type="OrthoDB" id="9760256at2"/>
<comment type="catalytic activity">
    <reaction evidence="8">
        <text>hydrogencarbonate + pyruvate + ATP = oxaloacetate + ADP + phosphate + H(+)</text>
        <dbReference type="Rhea" id="RHEA:20844"/>
        <dbReference type="ChEBI" id="CHEBI:15361"/>
        <dbReference type="ChEBI" id="CHEBI:15378"/>
        <dbReference type="ChEBI" id="CHEBI:16452"/>
        <dbReference type="ChEBI" id="CHEBI:17544"/>
        <dbReference type="ChEBI" id="CHEBI:30616"/>
        <dbReference type="ChEBI" id="CHEBI:43474"/>
        <dbReference type="ChEBI" id="CHEBI:456216"/>
        <dbReference type="EC" id="6.4.1.1"/>
    </reaction>
</comment>
<feature type="binding site" evidence="10">
    <location>
        <position position="235"/>
    </location>
    <ligand>
        <name>ATP</name>
        <dbReference type="ChEBI" id="CHEBI:30616"/>
    </ligand>
</feature>
<dbReference type="EMBL" id="CP011005">
    <property type="protein sequence ID" value="AJT42827.1"/>
    <property type="molecule type" value="Genomic_DNA"/>
</dbReference>
<dbReference type="FunFam" id="3.30.470.20:FF:000012">
    <property type="entry name" value="Pyruvate carboxylase"/>
    <property type="match status" value="1"/>
</dbReference>
<dbReference type="InterPro" id="IPR005479">
    <property type="entry name" value="CPAse_ATP-bd"/>
</dbReference>
<evidence type="ECO:0000259" key="14">
    <source>
        <dbReference type="PROSITE" id="PS50975"/>
    </source>
</evidence>
<dbReference type="InterPro" id="IPR005930">
    <property type="entry name" value="Pyruv_COase"/>
</dbReference>
<feature type="binding site" evidence="11">
    <location>
        <position position="537"/>
    </location>
    <ligand>
        <name>Mn(2+)</name>
        <dbReference type="ChEBI" id="CHEBI:29035"/>
    </ligand>
</feature>
<dbReference type="Gene3D" id="3.30.470.20">
    <property type="entry name" value="ATP-grasp fold, B domain"/>
    <property type="match status" value="1"/>
</dbReference>
<keyword evidence="4 11" id="KW-0479">Metal-binding</keyword>